<sequence length="30" mass="3404">MEDVTSQIVIGNRDTMLEWHNGSGELSLRD</sequence>
<proteinExistence type="predicted"/>
<reference evidence="1" key="1">
    <citation type="submission" date="2014-11" db="EMBL/GenBank/DDBJ databases">
        <authorList>
            <person name="Amaro Gonzalez C."/>
        </authorList>
    </citation>
    <scope>NUCLEOTIDE SEQUENCE</scope>
</reference>
<dbReference type="AlphaFoldDB" id="A0A0E9W3U0"/>
<reference evidence="1" key="2">
    <citation type="journal article" date="2015" name="Fish Shellfish Immunol.">
        <title>Early steps in the European eel (Anguilla anguilla)-Vibrio vulnificus interaction in the gills: Role of the RtxA13 toxin.</title>
        <authorList>
            <person name="Callol A."/>
            <person name="Pajuelo D."/>
            <person name="Ebbesson L."/>
            <person name="Teles M."/>
            <person name="MacKenzie S."/>
            <person name="Amaro C."/>
        </authorList>
    </citation>
    <scope>NUCLEOTIDE SEQUENCE</scope>
</reference>
<evidence type="ECO:0000313" key="1">
    <source>
        <dbReference type="EMBL" id="JAH85017.1"/>
    </source>
</evidence>
<name>A0A0E9W3U0_ANGAN</name>
<accession>A0A0E9W3U0</accession>
<protein>
    <submittedName>
        <fullName evidence="1">Uncharacterized protein</fullName>
    </submittedName>
</protein>
<dbReference type="EMBL" id="GBXM01023560">
    <property type="protein sequence ID" value="JAH85017.1"/>
    <property type="molecule type" value="Transcribed_RNA"/>
</dbReference>
<organism evidence="1">
    <name type="scientific">Anguilla anguilla</name>
    <name type="common">European freshwater eel</name>
    <name type="synonym">Muraena anguilla</name>
    <dbReference type="NCBI Taxonomy" id="7936"/>
    <lineage>
        <taxon>Eukaryota</taxon>
        <taxon>Metazoa</taxon>
        <taxon>Chordata</taxon>
        <taxon>Craniata</taxon>
        <taxon>Vertebrata</taxon>
        <taxon>Euteleostomi</taxon>
        <taxon>Actinopterygii</taxon>
        <taxon>Neopterygii</taxon>
        <taxon>Teleostei</taxon>
        <taxon>Anguilliformes</taxon>
        <taxon>Anguillidae</taxon>
        <taxon>Anguilla</taxon>
    </lineage>
</organism>